<accession>A0A172ZHN4</accession>
<dbReference type="EMBL" id="CP013023">
    <property type="protein sequence ID" value="ANF96660.1"/>
    <property type="molecule type" value="Genomic_DNA"/>
</dbReference>
<reference evidence="3" key="1">
    <citation type="submission" date="2015-10" db="EMBL/GenBank/DDBJ databases">
        <title>Genome of Paenibacillus bovis sp. nov.</title>
        <authorList>
            <person name="Wu Z."/>
            <person name="Gao C."/>
            <person name="Liu Z."/>
            <person name="Zheng H."/>
        </authorList>
    </citation>
    <scope>NUCLEOTIDE SEQUENCE [LARGE SCALE GENOMIC DNA]</scope>
    <source>
        <strain evidence="3">BD3526</strain>
    </source>
</reference>
<dbReference type="FunFam" id="3.20.20.70:FF:000262">
    <property type="entry name" value="NADH:flavin oxidoreductase"/>
    <property type="match status" value="1"/>
</dbReference>
<dbReference type="InterPro" id="IPR013785">
    <property type="entry name" value="Aldolase_TIM"/>
</dbReference>
<dbReference type="GO" id="GO:0016491">
    <property type="term" value="F:oxidoreductase activity"/>
    <property type="evidence" value="ECO:0007669"/>
    <property type="project" value="InterPro"/>
</dbReference>
<dbReference type="CDD" id="cd04747">
    <property type="entry name" value="OYE_like_5_FMN"/>
    <property type="match status" value="1"/>
</dbReference>
<evidence type="ECO:0000259" key="1">
    <source>
        <dbReference type="Pfam" id="PF00724"/>
    </source>
</evidence>
<dbReference type="GO" id="GO:0010181">
    <property type="term" value="F:FMN binding"/>
    <property type="evidence" value="ECO:0007669"/>
    <property type="project" value="InterPro"/>
</dbReference>
<dbReference type="SUPFAM" id="SSF51395">
    <property type="entry name" value="FMN-linked oxidoreductases"/>
    <property type="match status" value="1"/>
</dbReference>
<evidence type="ECO:0000313" key="3">
    <source>
        <dbReference type="Proteomes" id="UP000078148"/>
    </source>
</evidence>
<dbReference type="PANTHER" id="PTHR22893:SF55">
    <property type="entry name" value="OXIDOREDUCTASE-RELATED"/>
    <property type="match status" value="1"/>
</dbReference>
<dbReference type="InterPro" id="IPR001155">
    <property type="entry name" value="OxRdtase_FMN_N"/>
</dbReference>
<dbReference type="Proteomes" id="UP000078148">
    <property type="component" value="Chromosome"/>
</dbReference>
<name>A0A172ZHN4_9BACL</name>
<proteinExistence type="predicted"/>
<reference evidence="2 3" key="2">
    <citation type="journal article" date="2016" name="Int. J. Syst. Evol. Microbiol.">
        <title>Paenibacillus bovis sp. nov., isolated from raw yak (Bos grunniens) milk.</title>
        <authorList>
            <person name="Gao C."/>
            <person name="Han J."/>
            <person name="Liu Z."/>
            <person name="Xu X."/>
            <person name="Hang F."/>
            <person name="Wu Z."/>
        </authorList>
    </citation>
    <scope>NUCLEOTIDE SEQUENCE [LARGE SCALE GENOMIC DNA]</scope>
    <source>
        <strain evidence="2 3">BD3526</strain>
    </source>
</reference>
<dbReference type="PANTHER" id="PTHR22893">
    <property type="entry name" value="NADH OXIDOREDUCTASE-RELATED"/>
    <property type="match status" value="1"/>
</dbReference>
<dbReference type="STRING" id="1616788.AR543_12000"/>
<organism evidence="2 3">
    <name type="scientific">Paenibacillus bovis</name>
    <dbReference type="NCBI Taxonomy" id="1616788"/>
    <lineage>
        <taxon>Bacteria</taxon>
        <taxon>Bacillati</taxon>
        <taxon>Bacillota</taxon>
        <taxon>Bacilli</taxon>
        <taxon>Bacillales</taxon>
        <taxon>Paenibacillaceae</taxon>
        <taxon>Paenibacillus</taxon>
    </lineage>
</organism>
<protein>
    <submittedName>
        <fullName evidence="2">12-oxophytodienoate reductase</fullName>
    </submittedName>
</protein>
<gene>
    <name evidence="2" type="ORF">AR543_12000</name>
</gene>
<evidence type="ECO:0000313" key="2">
    <source>
        <dbReference type="EMBL" id="ANF96660.1"/>
    </source>
</evidence>
<keyword evidence="3" id="KW-1185">Reference proteome</keyword>
<dbReference type="InterPro" id="IPR045247">
    <property type="entry name" value="Oye-like"/>
</dbReference>
<dbReference type="RefSeq" id="WP_060534713.1">
    <property type="nucleotide sequence ID" value="NZ_CP013023.1"/>
</dbReference>
<dbReference type="AlphaFoldDB" id="A0A172ZHN4"/>
<feature type="domain" description="NADH:flavin oxidoreductase/NADH oxidase N-terminal" evidence="1">
    <location>
        <begin position="5"/>
        <end position="354"/>
    </location>
</feature>
<dbReference type="Gene3D" id="3.20.20.70">
    <property type="entry name" value="Aldolase class I"/>
    <property type="match status" value="1"/>
</dbReference>
<dbReference type="KEGG" id="pbv:AR543_12000"/>
<dbReference type="Pfam" id="PF00724">
    <property type="entry name" value="Oxidored_FMN"/>
    <property type="match status" value="1"/>
</dbReference>
<dbReference type="GO" id="GO:0005829">
    <property type="term" value="C:cytosol"/>
    <property type="evidence" value="ECO:0007669"/>
    <property type="project" value="TreeGrafter"/>
</dbReference>
<sequence length="367" mass="40359">MNTESLFKPFQSEKLELSNRVVMAPMTRGFSPGGVPGPDVAEYYRLRAAGGVGLIITEGTAINHPSAVSGASIPLFHGEEALAGWQKVVEAVHEAGGKIAPQIWHVGMARKPGDEPNPEAAPVGPSGLDLSGNKVNEPLSEEEIQQLIQAYAQAAADAKRIGFDAVELHGAHGYLLDQFLWERTNQRTDRYGGDLVGRTTFAVEVVKACREAVGPDYPIIFRYSQWKMSDYKARLAETPEQLEQLLQPLVEAGVDIFHASTRRFWLPEFEGSELNLAGWTRKLTGKPAISVGSVGLKSEFANRAEQVEEDDPAAHIDPLLRKLEDQEFDLIAVGRALISDPAWPNKVRENRTDEIEMFNPEALQKLV</sequence>